<evidence type="ECO:0000313" key="6">
    <source>
        <dbReference type="EMBL" id="ANQ38707.1"/>
    </source>
</evidence>
<dbReference type="PANTHER" id="PTHR12534">
    <property type="entry name" value="30S RIBOSOMAL PROTEIN S2 PROKARYOTIC AND ORGANELLAR"/>
    <property type="match status" value="1"/>
</dbReference>
<comment type="similarity">
    <text evidence="1 5">Belongs to the universal ribosomal protein uS2 family.</text>
</comment>
<accession>A0A1B1FBV5</accession>
<dbReference type="Gene3D" id="1.10.287.610">
    <property type="entry name" value="Helix hairpin bin"/>
    <property type="match status" value="1"/>
</dbReference>
<keyword evidence="3 5" id="KW-0687">Ribonucleoprotein</keyword>
<evidence type="ECO:0000256" key="1">
    <source>
        <dbReference type="ARBA" id="ARBA00006242"/>
    </source>
</evidence>
<dbReference type="GO" id="GO:0003735">
    <property type="term" value="F:structural constituent of ribosome"/>
    <property type="evidence" value="ECO:0007669"/>
    <property type="project" value="InterPro"/>
</dbReference>
<geneLocation type="plastid" evidence="6"/>
<dbReference type="InterPro" id="IPR001865">
    <property type="entry name" value="Ribosomal_uS2"/>
</dbReference>
<evidence type="ECO:0000256" key="5">
    <source>
        <dbReference type="RuleBase" id="RU003631"/>
    </source>
</evidence>
<name>A0A1B1FBV5_9MAGN</name>
<dbReference type="GO" id="GO:0006412">
    <property type="term" value="P:translation"/>
    <property type="evidence" value="ECO:0007669"/>
    <property type="project" value="InterPro"/>
</dbReference>
<gene>
    <name evidence="6" type="primary">rps2</name>
</gene>
<dbReference type="Gene3D" id="3.40.50.10490">
    <property type="entry name" value="Glucose-6-phosphate isomerase like protein, domain 1"/>
    <property type="match status" value="1"/>
</dbReference>
<dbReference type="InterPro" id="IPR023591">
    <property type="entry name" value="Ribosomal_uS2_flav_dom_sf"/>
</dbReference>
<dbReference type="PROSITE" id="PS00963">
    <property type="entry name" value="RIBOSOMAL_S2_2"/>
    <property type="match status" value="1"/>
</dbReference>
<keyword evidence="6" id="KW-0934">Plastid</keyword>
<dbReference type="EMBL" id="KX270752">
    <property type="protein sequence ID" value="ANQ38707.1"/>
    <property type="molecule type" value="Genomic_DNA"/>
</dbReference>
<reference evidence="6" key="1">
    <citation type="journal article" date="2016" name="Genome Biol. Evol.">
        <title>Assembled Plastid and Mitochondrial Genomes, as well as Nuclear Genes, Place the Parasite Family Cynomoriaceae in the Saxifragales.</title>
        <authorList>
            <person name="Bellot S."/>
            <person name="Cusimano N."/>
            <person name="Luo S."/>
            <person name="Sun G."/>
            <person name="Zarre S."/>
            <person name="Groger A."/>
            <person name="Temsch E."/>
            <person name="Renner S.S."/>
        </authorList>
    </citation>
    <scope>NUCLEOTIDE SEQUENCE</scope>
</reference>
<dbReference type="PANTHER" id="PTHR12534:SF0">
    <property type="entry name" value="SMALL RIBOSOMAL SUBUNIT PROTEIN US2M"/>
    <property type="match status" value="1"/>
</dbReference>
<proteinExistence type="inferred from homology"/>
<dbReference type="Pfam" id="PF00318">
    <property type="entry name" value="Ribosomal_S2"/>
    <property type="match status" value="1"/>
</dbReference>
<dbReference type="InterPro" id="IPR005706">
    <property type="entry name" value="Ribosomal_uS2_bac/mit/plastid"/>
</dbReference>
<dbReference type="InterPro" id="IPR018130">
    <property type="entry name" value="Ribosomal_uS2_CS"/>
</dbReference>
<evidence type="ECO:0000256" key="2">
    <source>
        <dbReference type="ARBA" id="ARBA00022980"/>
    </source>
</evidence>
<protein>
    <recommendedName>
        <fullName evidence="4">Small ribosomal subunit protein uS2c</fullName>
    </recommendedName>
</protein>
<dbReference type="AlphaFoldDB" id="A0A1B1FBV5"/>
<dbReference type="SUPFAM" id="SSF52313">
    <property type="entry name" value="Ribosomal protein S2"/>
    <property type="match status" value="1"/>
</dbReference>
<dbReference type="PRINTS" id="PR00395">
    <property type="entry name" value="RIBOSOMALS2"/>
</dbReference>
<sequence>MTKINFKEILKAGISIDHDIFNITRTASFLSKTCDLVFYASSQGKILLMVGTKNKISNLVLKAAIKARCHYVNKKWICGMLTNWTITEAKLNRLRYLKNKKKESLINLQKYLSGVIYMTRPPDIVVILDQQNERKVIKECIYLGIPIICLINTNDNQNIINIPILSNNSIASIKFILNKLVLSICKGNYNYKKKNV</sequence>
<evidence type="ECO:0000256" key="3">
    <source>
        <dbReference type="ARBA" id="ARBA00023274"/>
    </source>
</evidence>
<keyword evidence="2 5" id="KW-0689">Ribosomal protein</keyword>
<dbReference type="HAMAP" id="MF_00291_B">
    <property type="entry name" value="Ribosomal_uS2_B"/>
    <property type="match status" value="1"/>
</dbReference>
<dbReference type="CDD" id="cd01425">
    <property type="entry name" value="RPS2"/>
    <property type="match status" value="1"/>
</dbReference>
<dbReference type="NCBIfam" id="TIGR01011">
    <property type="entry name" value="rpsB_bact"/>
    <property type="match status" value="1"/>
</dbReference>
<evidence type="ECO:0000256" key="4">
    <source>
        <dbReference type="ARBA" id="ARBA00035155"/>
    </source>
</evidence>
<organism evidence="6">
    <name type="scientific">Cynomorium coccineum</name>
    <dbReference type="NCBI Taxonomy" id="51503"/>
    <lineage>
        <taxon>Eukaryota</taxon>
        <taxon>Viridiplantae</taxon>
        <taxon>Streptophyta</taxon>
        <taxon>Embryophyta</taxon>
        <taxon>Tracheophyta</taxon>
        <taxon>Spermatophyta</taxon>
        <taxon>Magnoliopsida</taxon>
        <taxon>eudicotyledons</taxon>
        <taxon>Gunneridae</taxon>
        <taxon>Pentapetalae</taxon>
        <taxon>Saxifragales</taxon>
        <taxon>Cynomoriaceae</taxon>
        <taxon>Cynomorium</taxon>
    </lineage>
</organism>
<dbReference type="GO" id="GO:0005763">
    <property type="term" value="C:mitochondrial small ribosomal subunit"/>
    <property type="evidence" value="ECO:0007669"/>
    <property type="project" value="TreeGrafter"/>
</dbReference>